<proteinExistence type="predicted"/>
<dbReference type="OrthoDB" id="432881at2759"/>
<gene>
    <name evidence="14" type="ORF">PCON_12878</name>
</gene>
<evidence type="ECO:0000313" key="15">
    <source>
        <dbReference type="Proteomes" id="UP000018144"/>
    </source>
</evidence>
<dbReference type="OMA" id="PGHEHFA"/>
<feature type="transmembrane region" description="Helical" evidence="12">
    <location>
        <begin position="67"/>
        <end position="85"/>
    </location>
</feature>
<dbReference type="eggNOG" id="ENOG502S87A">
    <property type="taxonomic scope" value="Eukaryota"/>
</dbReference>
<dbReference type="Proteomes" id="UP000018144">
    <property type="component" value="Unassembled WGS sequence"/>
</dbReference>
<organism evidence="14 15">
    <name type="scientific">Pyronema omphalodes (strain CBS 100304)</name>
    <name type="common">Pyronema confluens</name>
    <dbReference type="NCBI Taxonomy" id="1076935"/>
    <lineage>
        <taxon>Eukaryota</taxon>
        <taxon>Fungi</taxon>
        <taxon>Dikarya</taxon>
        <taxon>Ascomycota</taxon>
        <taxon>Pezizomycotina</taxon>
        <taxon>Pezizomycetes</taxon>
        <taxon>Pezizales</taxon>
        <taxon>Pyronemataceae</taxon>
        <taxon>Pyronema</taxon>
    </lineage>
</organism>
<evidence type="ECO:0000256" key="11">
    <source>
        <dbReference type="SAM" id="MobiDB-lite"/>
    </source>
</evidence>
<evidence type="ECO:0000313" key="14">
    <source>
        <dbReference type="EMBL" id="CCX32258.1"/>
    </source>
</evidence>
<evidence type="ECO:0000256" key="2">
    <source>
        <dbReference type="ARBA" id="ARBA00004141"/>
    </source>
</evidence>
<evidence type="ECO:0000256" key="9">
    <source>
        <dbReference type="ARBA" id="ARBA00023004"/>
    </source>
</evidence>
<dbReference type="PROSITE" id="PS50939">
    <property type="entry name" value="CYTOCHROME_B561"/>
    <property type="match status" value="1"/>
</dbReference>
<keyword evidence="9" id="KW-0408">Iron</keyword>
<dbReference type="GO" id="GO:0016020">
    <property type="term" value="C:membrane"/>
    <property type="evidence" value="ECO:0007669"/>
    <property type="project" value="UniProtKB-SubCell"/>
</dbReference>
<keyword evidence="3" id="KW-0813">Transport</keyword>
<evidence type="ECO:0000256" key="10">
    <source>
        <dbReference type="ARBA" id="ARBA00023136"/>
    </source>
</evidence>
<dbReference type="EMBL" id="HF935795">
    <property type="protein sequence ID" value="CCX32258.1"/>
    <property type="molecule type" value="Genomic_DNA"/>
</dbReference>
<feature type="transmembrane region" description="Helical" evidence="12">
    <location>
        <begin position="124"/>
        <end position="144"/>
    </location>
</feature>
<comment type="cofactor">
    <cofactor evidence="1">
        <name>heme b</name>
        <dbReference type="ChEBI" id="CHEBI:60344"/>
    </cofactor>
</comment>
<feature type="region of interest" description="Disordered" evidence="11">
    <location>
        <begin position="1"/>
        <end position="27"/>
    </location>
</feature>
<keyword evidence="6" id="KW-0479">Metal-binding</keyword>
<dbReference type="InterPro" id="IPR006593">
    <property type="entry name" value="Cyt_b561/ferric_Rdtase_TM"/>
</dbReference>
<reference evidence="14 15" key="1">
    <citation type="journal article" date="2013" name="PLoS Genet.">
        <title>The genome and development-dependent transcriptomes of Pyronema confluens: a window into fungal evolution.</title>
        <authorList>
            <person name="Traeger S."/>
            <person name="Altegoer F."/>
            <person name="Freitag M."/>
            <person name="Gabaldon T."/>
            <person name="Kempken F."/>
            <person name="Kumar A."/>
            <person name="Marcet-Houben M."/>
            <person name="Poggeler S."/>
            <person name="Stajich J.E."/>
            <person name="Nowrousian M."/>
        </authorList>
    </citation>
    <scope>NUCLEOTIDE SEQUENCE [LARGE SCALE GENOMIC DNA]</scope>
    <source>
        <strain evidence="15">CBS 100304</strain>
        <tissue evidence="14">Vegetative mycelium</tissue>
    </source>
</reference>
<feature type="transmembrane region" description="Helical" evidence="12">
    <location>
        <begin position="233"/>
        <end position="253"/>
    </location>
</feature>
<name>U4LJX9_PYROM</name>
<sequence length="265" mass="28269">MSTIAVPVGGPTVHTLPESALGPATRTVPEAHEDEPLLGRPGDVSQSTSSTLCRGLLTNLITGTAPLAQLGSFVLVGLIFTAIFTHPLMLFSVHPIMNTLAIVLAVQAILVLQPTHTPNQKRAGAHTHAVIWATSLAAFIAAGVCIEVHKQRRGILHFESKHAIFGTAIYAILVLQATVGILQFYAPNLLGGEAKAKAIYKYHRVSGYLILTALLVNVVFATNTYYAGKVLGIKTWATVMAGVLVLAGVIPRIKKHKVQLWGRRG</sequence>
<keyword evidence="8 12" id="KW-1133">Transmembrane helix</keyword>
<comment type="subcellular location">
    <subcellularLocation>
        <location evidence="2">Membrane</location>
        <topology evidence="2">Multi-pass membrane protein</topology>
    </subcellularLocation>
</comment>
<keyword evidence="10 12" id="KW-0472">Membrane</keyword>
<dbReference type="PANTHER" id="PTHR15422:SF45">
    <property type="entry name" value="CYTOCHROME B561 DOMAIN-CONTAINING PROTEIN"/>
    <property type="match status" value="1"/>
</dbReference>
<feature type="domain" description="Cytochrome b561" evidence="13">
    <location>
        <begin position="58"/>
        <end position="256"/>
    </location>
</feature>
<dbReference type="SMART" id="SM00665">
    <property type="entry name" value="B561"/>
    <property type="match status" value="1"/>
</dbReference>
<dbReference type="GO" id="GO:0140575">
    <property type="term" value="F:transmembrane monodehydroascorbate reductase activity"/>
    <property type="evidence" value="ECO:0007669"/>
    <property type="project" value="InterPro"/>
</dbReference>
<accession>U4LJX9</accession>
<dbReference type="GO" id="GO:0046872">
    <property type="term" value="F:metal ion binding"/>
    <property type="evidence" value="ECO:0007669"/>
    <property type="project" value="UniProtKB-KW"/>
</dbReference>
<keyword evidence="5 12" id="KW-0812">Transmembrane</keyword>
<evidence type="ECO:0000256" key="8">
    <source>
        <dbReference type="ARBA" id="ARBA00022989"/>
    </source>
</evidence>
<dbReference type="PANTHER" id="PTHR15422">
    <property type="entry name" value="OS05G0565100 PROTEIN"/>
    <property type="match status" value="1"/>
</dbReference>
<feature type="transmembrane region" description="Helical" evidence="12">
    <location>
        <begin position="207"/>
        <end position="227"/>
    </location>
</feature>
<evidence type="ECO:0000256" key="12">
    <source>
        <dbReference type="SAM" id="Phobius"/>
    </source>
</evidence>
<dbReference type="CDD" id="cd08761">
    <property type="entry name" value="Cyt_b561_CYB561D2_like"/>
    <property type="match status" value="1"/>
</dbReference>
<evidence type="ECO:0000256" key="1">
    <source>
        <dbReference type="ARBA" id="ARBA00001970"/>
    </source>
</evidence>
<evidence type="ECO:0000256" key="6">
    <source>
        <dbReference type="ARBA" id="ARBA00022723"/>
    </source>
</evidence>
<keyword evidence="7" id="KW-0249">Electron transport</keyword>
<evidence type="ECO:0000256" key="3">
    <source>
        <dbReference type="ARBA" id="ARBA00022448"/>
    </source>
</evidence>
<evidence type="ECO:0000259" key="13">
    <source>
        <dbReference type="PROSITE" id="PS50939"/>
    </source>
</evidence>
<evidence type="ECO:0000256" key="7">
    <source>
        <dbReference type="ARBA" id="ARBA00022982"/>
    </source>
</evidence>
<evidence type="ECO:0000256" key="5">
    <source>
        <dbReference type="ARBA" id="ARBA00022692"/>
    </source>
</evidence>
<dbReference type="Gene3D" id="1.20.120.1770">
    <property type="match status" value="1"/>
</dbReference>
<feature type="transmembrane region" description="Helical" evidence="12">
    <location>
        <begin position="91"/>
        <end position="112"/>
    </location>
</feature>
<dbReference type="InterPro" id="IPR045150">
    <property type="entry name" value="CYB561D1/2"/>
</dbReference>
<dbReference type="Pfam" id="PF03188">
    <property type="entry name" value="Cytochrom_B561"/>
    <property type="match status" value="1"/>
</dbReference>
<feature type="transmembrane region" description="Helical" evidence="12">
    <location>
        <begin position="164"/>
        <end position="186"/>
    </location>
</feature>
<evidence type="ECO:0000256" key="4">
    <source>
        <dbReference type="ARBA" id="ARBA00022617"/>
    </source>
</evidence>
<keyword evidence="15" id="KW-1185">Reference proteome</keyword>
<protein>
    <recommendedName>
        <fullName evidence="13">Cytochrome b561 domain-containing protein</fullName>
    </recommendedName>
</protein>
<dbReference type="AlphaFoldDB" id="U4LJX9"/>
<keyword evidence="4" id="KW-0349">Heme</keyword>